<evidence type="ECO:0000313" key="2">
    <source>
        <dbReference type="EMBL" id="SUZ56132.1"/>
    </source>
</evidence>
<protein>
    <recommendedName>
        <fullName evidence="1">Amidohydrolase 3 domain-containing protein</fullName>
    </recommendedName>
</protein>
<dbReference type="InterPro" id="IPR050378">
    <property type="entry name" value="Metallo-dep_Hydrolases_sf"/>
</dbReference>
<organism evidence="2">
    <name type="scientific">marine metagenome</name>
    <dbReference type="NCBI Taxonomy" id="408172"/>
    <lineage>
        <taxon>unclassified sequences</taxon>
        <taxon>metagenomes</taxon>
        <taxon>ecological metagenomes</taxon>
    </lineage>
</organism>
<dbReference type="InterPro" id="IPR011059">
    <property type="entry name" value="Metal-dep_hydrolase_composite"/>
</dbReference>
<dbReference type="PANTHER" id="PTHR11647:SF1">
    <property type="entry name" value="COLLAPSIN RESPONSE MEDIATOR PROTEIN"/>
    <property type="match status" value="1"/>
</dbReference>
<dbReference type="SUPFAM" id="SSF51556">
    <property type="entry name" value="Metallo-dependent hydrolases"/>
    <property type="match status" value="1"/>
</dbReference>
<dbReference type="Gene3D" id="3.20.20.140">
    <property type="entry name" value="Metal-dependent hydrolases"/>
    <property type="match status" value="1"/>
</dbReference>
<reference evidence="2" key="1">
    <citation type="submission" date="2018-05" db="EMBL/GenBank/DDBJ databases">
        <authorList>
            <person name="Lanie J.A."/>
            <person name="Ng W.-L."/>
            <person name="Kazmierczak K.M."/>
            <person name="Andrzejewski T.M."/>
            <person name="Davidsen T.M."/>
            <person name="Wayne K.J."/>
            <person name="Tettelin H."/>
            <person name="Glass J.I."/>
            <person name="Rusch D."/>
            <person name="Podicherti R."/>
            <person name="Tsui H.-C.T."/>
            <person name="Winkler M.E."/>
        </authorList>
    </citation>
    <scope>NUCLEOTIDE SEQUENCE</scope>
</reference>
<feature type="domain" description="Amidohydrolase 3" evidence="1">
    <location>
        <begin position="449"/>
        <end position="534"/>
    </location>
</feature>
<dbReference type="EMBL" id="UINC01000482">
    <property type="protein sequence ID" value="SUZ56132.1"/>
    <property type="molecule type" value="Genomic_DNA"/>
</dbReference>
<proteinExistence type="predicted"/>
<name>A0A381NND6_9ZZZZ</name>
<accession>A0A381NND6</accession>
<dbReference type="InterPro" id="IPR032466">
    <property type="entry name" value="Metal_Hydrolase"/>
</dbReference>
<dbReference type="InterPro" id="IPR013108">
    <property type="entry name" value="Amidohydro_3"/>
</dbReference>
<feature type="domain" description="Amidohydrolase 3" evidence="1">
    <location>
        <begin position="45"/>
        <end position="197"/>
    </location>
</feature>
<evidence type="ECO:0000259" key="1">
    <source>
        <dbReference type="Pfam" id="PF07969"/>
    </source>
</evidence>
<dbReference type="GO" id="GO:0005829">
    <property type="term" value="C:cytosol"/>
    <property type="evidence" value="ECO:0007669"/>
    <property type="project" value="TreeGrafter"/>
</dbReference>
<dbReference type="GO" id="GO:0016812">
    <property type="term" value="F:hydrolase activity, acting on carbon-nitrogen (but not peptide) bonds, in cyclic amides"/>
    <property type="evidence" value="ECO:0007669"/>
    <property type="project" value="TreeGrafter"/>
</dbReference>
<dbReference type="AlphaFoldDB" id="A0A381NND6"/>
<sequence length="554" mass="60068">MTHDILIKGGQVVDGTGSEAKYADVAIKDGIIAEIGKVDGQAEHEIDAEGQTVAPGFVDIHTHLDAQIGWDHELRPVSLHGVTSVLMGNCGVTFAPCKPEDRELIAHMMQTVEDIPKEAILGGLPWDWEDYGGYLNSIEKFDLGINVAGMVGHTAVRYYVMGERSVEELATDEEIKQMAEIVGESMDGGAVGFSTNRYPPHVGPDGRSIPGTYAEAKELLEIAKVVGEKRGLMQNVLDFGGQPEFSVKLLKDLASTTRDRILFSMGTGPDLESGKRVRGLLKELCSEGGDITAISQPRSSGFMFGLQSGLPFAGETWDKIRAMDLKGRLAAIRDTETRKKLIEEASASKEHLPYHLVFWLGDEETPDYAAGTEKCVDAMSKERGIHPSELFLDLSDESDGKSLFNYRMFNQNLEAAGEMFLSDRIFPGLGDAGAHVSQICDAGWATFVLSHWVREAGLYSLEEGIRRITSAPARIIGLKDRGTLEVGKKADVNVFDASSVAELQPEIVHDFPGGAPRYVQGSKGYKATVVNGQINFIDGELTGAANGEVLRHGA</sequence>
<dbReference type="Pfam" id="PF07969">
    <property type="entry name" value="Amidohydro_3"/>
    <property type="match status" value="2"/>
</dbReference>
<dbReference type="PANTHER" id="PTHR11647">
    <property type="entry name" value="HYDRANTOINASE/DIHYDROPYRIMIDINASE FAMILY MEMBER"/>
    <property type="match status" value="1"/>
</dbReference>
<dbReference type="SUPFAM" id="SSF51338">
    <property type="entry name" value="Composite domain of metallo-dependent hydrolases"/>
    <property type="match status" value="1"/>
</dbReference>
<gene>
    <name evidence="2" type="ORF">METZ01_LOCUS8986</name>
</gene>
<dbReference type="Gene3D" id="2.30.40.10">
    <property type="entry name" value="Urease, subunit C, domain 1"/>
    <property type="match status" value="2"/>
</dbReference>